<dbReference type="InterPro" id="IPR010982">
    <property type="entry name" value="Lambda_DNA-bd_dom_sf"/>
</dbReference>
<dbReference type="CDD" id="cd01392">
    <property type="entry name" value="HTH_LacI"/>
    <property type="match status" value="1"/>
</dbReference>
<dbReference type="InterPro" id="IPR028082">
    <property type="entry name" value="Peripla_BP_I"/>
</dbReference>
<protein>
    <submittedName>
        <fullName evidence="5">Transcriptional regulator, LacI family</fullName>
    </submittedName>
</protein>
<accession>Q2RKT1</accession>
<dbReference type="EMBL" id="CP000232">
    <property type="protein sequence ID" value="ABC18958.1"/>
    <property type="molecule type" value="Genomic_DNA"/>
</dbReference>
<evidence type="ECO:0000256" key="3">
    <source>
        <dbReference type="ARBA" id="ARBA00023163"/>
    </source>
</evidence>
<dbReference type="InterPro" id="IPR001761">
    <property type="entry name" value="Peripla_BP/Lac1_sug-bd_dom"/>
</dbReference>
<dbReference type="GO" id="GO:0003700">
    <property type="term" value="F:DNA-binding transcription factor activity"/>
    <property type="evidence" value="ECO:0007669"/>
    <property type="project" value="TreeGrafter"/>
</dbReference>
<evidence type="ECO:0000313" key="5">
    <source>
        <dbReference type="EMBL" id="ABC18958.1"/>
    </source>
</evidence>
<dbReference type="SMART" id="SM00354">
    <property type="entry name" value="HTH_LACI"/>
    <property type="match status" value="1"/>
</dbReference>
<dbReference type="AlphaFoldDB" id="Q2RKT1"/>
<keyword evidence="1" id="KW-0805">Transcription regulation</keyword>
<evidence type="ECO:0000256" key="2">
    <source>
        <dbReference type="ARBA" id="ARBA00023125"/>
    </source>
</evidence>
<dbReference type="PATRIC" id="fig|264732.11.peg.676"/>
<dbReference type="PRINTS" id="PR00036">
    <property type="entry name" value="HTHLACI"/>
</dbReference>
<evidence type="ECO:0000259" key="4">
    <source>
        <dbReference type="PROSITE" id="PS50932"/>
    </source>
</evidence>
<keyword evidence="2" id="KW-0238">DNA-binding</keyword>
<dbReference type="SUPFAM" id="SSF53822">
    <property type="entry name" value="Periplasmic binding protein-like I"/>
    <property type="match status" value="1"/>
</dbReference>
<dbReference type="PANTHER" id="PTHR30146">
    <property type="entry name" value="LACI-RELATED TRANSCRIPTIONAL REPRESSOR"/>
    <property type="match status" value="1"/>
</dbReference>
<dbReference type="OrthoDB" id="9788209at2"/>
<dbReference type="GO" id="GO:0000976">
    <property type="term" value="F:transcription cis-regulatory region binding"/>
    <property type="evidence" value="ECO:0007669"/>
    <property type="project" value="TreeGrafter"/>
</dbReference>
<evidence type="ECO:0000256" key="1">
    <source>
        <dbReference type="ARBA" id="ARBA00023015"/>
    </source>
</evidence>
<sequence>MDNPSIVDVAKRAGVSITTVSRIINNTSYPVAAKTREKVLKAIEELHYSPNKIAQRLKKSTSDIVGLIVRDVCDPYFAEIARGVTDRASQVGYLCFLCNTGRNLENEFRYHDLLWQHRVKGIILAGGGLDQPDYKQILQKQLERHEKYGLKIIALAPQGLEMPYVMINDYEAGKKITEYLIERGHRKIGFIGGPEKVFTSKERLKSYKDAMDAIGMKCEEYIIHCDFSRKGGYEACNLLLSKVQDLTAICCVNDNIAIGAISAIKEHGYKIPEDISIISIGNITEAKYTDPPLTTLSIPHYEMGQLAIDVIAEGKTDVRIILNTRIIERKSVDFSQKTR</sequence>
<dbReference type="Gene3D" id="1.10.260.40">
    <property type="entry name" value="lambda repressor-like DNA-binding domains"/>
    <property type="match status" value="1"/>
</dbReference>
<dbReference type="CDD" id="cd06267">
    <property type="entry name" value="PBP1_LacI_sugar_binding-like"/>
    <property type="match status" value="1"/>
</dbReference>
<dbReference type="Pfam" id="PF00532">
    <property type="entry name" value="Peripla_BP_1"/>
    <property type="match status" value="1"/>
</dbReference>
<dbReference type="EnsemblBacteria" id="ABC18958">
    <property type="protein sequence ID" value="ABC18958"/>
    <property type="gene ID" value="Moth_0629"/>
</dbReference>
<dbReference type="eggNOG" id="COG1609">
    <property type="taxonomic scope" value="Bacteria"/>
</dbReference>
<dbReference type="PROSITE" id="PS00356">
    <property type="entry name" value="HTH_LACI_1"/>
    <property type="match status" value="1"/>
</dbReference>
<gene>
    <name evidence="5" type="ordered locus">Moth_0629</name>
</gene>
<dbReference type="Pfam" id="PF00356">
    <property type="entry name" value="LacI"/>
    <property type="match status" value="1"/>
</dbReference>
<organism evidence="5">
    <name type="scientific">Moorella thermoacetica (strain ATCC 39073 / JCM 9320)</name>
    <dbReference type="NCBI Taxonomy" id="264732"/>
    <lineage>
        <taxon>Bacteria</taxon>
        <taxon>Bacillati</taxon>
        <taxon>Bacillota</taxon>
        <taxon>Clostridia</taxon>
        <taxon>Neomoorellales</taxon>
        <taxon>Neomoorellaceae</taxon>
        <taxon>Neomoorella</taxon>
    </lineage>
</organism>
<dbReference type="HOGENOM" id="CLU_037628_6_1_9"/>
<dbReference type="PANTHER" id="PTHR30146:SF109">
    <property type="entry name" value="HTH-TYPE TRANSCRIPTIONAL REGULATOR GALS"/>
    <property type="match status" value="1"/>
</dbReference>
<keyword evidence="3" id="KW-0804">Transcription</keyword>
<reference evidence="5" key="1">
    <citation type="submission" date="2005-12" db="EMBL/GenBank/DDBJ databases">
        <title>Complete sequence of Moorella thermoacetica ATCC 39073.</title>
        <authorList>
            <consortium name="US DOE Joint Genome Institute"/>
            <person name="Copeland A."/>
            <person name="Lucas S."/>
            <person name="Lapidus A."/>
            <person name="Barry K."/>
            <person name="Detter J.C."/>
            <person name="Glavina T."/>
            <person name="Hammon N."/>
            <person name="Israni S."/>
            <person name="Pitluck S."/>
            <person name="Chertkov O."/>
            <person name="Saunders E.H."/>
            <person name="Brettin T."/>
            <person name="Bruce D."/>
            <person name="Han C."/>
            <person name="Tapia R."/>
            <person name="Gilna P."/>
            <person name="Schmutz J."/>
            <person name="Larimer F."/>
            <person name="Land M."/>
            <person name="Kyrpides N."/>
            <person name="Anderson I."/>
            <person name="Richardson P."/>
            <person name="Ragsdale S."/>
        </authorList>
    </citation>
    <scope>NUCLEOTIDE SEQUENCE</scope>
    <source>
        <strain evidence="5">ATCC 39073</strain>
    </source>
</reference>
<dbReference type="Gene3D" id="3.40.50.2300">
    <property type="match status" value="2"/>
</dbReference>
<proteinExistence type="predicted"/>
<dbReference type="InterPro" id="IPR000843">
    <property type="entry name" value="HTH_LacI"/>
</dbReference>
<dbReference type="SUPFAM" id="SSF47413">
    <property type="entry name" value="lambda repressor-like DNA-binding domains"/>
    <property type="match status" value="1"/>
</dbReference>
<name>Q2RKT1_MOOTA</name>
<feature type="domain" description="HTH lacI-type" evidence="4">
    <location>
        <begin position="4"/>
        <end position="59"/>
    </location>
</feature>
<dbReference type="KEGG" id="mta:Moth_0629"/>
<dbReference type="PROSITE" id="PS50932">
    <property type="entry name" value="HTH_LACI_2"/>
    <property type="match status" value="1"/>
</dbReference>
<dbReference type="STRING" id="264732.Moth_0629"/>